<dbReference type="InParanoid" id="A0A1Z5R889"/>
<reference evidence="2 3" key="1">
    <citation type="journal article" date="2009" name="Nature">
        <title>The Sorghum bicolor genome and the diversification of grasses.</title>
        <authorList>
            <person name="Paterson A.H."/>
            <person name="Bowers J.E."/>
            <person name="Bruggmann R."/>
            <person name="Dubchak I."/>
            <person name="Grimwood J."/>
            <person name="Gundlach H."/>
            <person name="Haberer G."/>
            <person name="Hellsten U."/>
            <person name="Mitros T."/>
            <person name="Poliakov A."/>
            <person name="Schmutz J."/>
            <person name="Spannagl M."/>
            <person name="Tang H."/>
            <person name="Wang X."/>
            <person name="Wicker T."/>
            <person name="Bharti A.K."/>
            <person name="Chapman J."/>
            <person name="Feltus F.A."/>
            <person name="Gowik U."/>
            <person name="Grigoriev I.V."/>
            <person name="Lyons E."/>
            <person name="Maher C.A."/>
            <person name="Martis M."/>
            <person name="Narechania A."/>
            <person name="Otillar R.P."/>
            <person name="Penning B.W."/>
            <person name="Salamov A.A."/>
            <person name="Wang Y."/>
            <person name="Zhang L."/>
            <person name="Carpita N.C."/>
            <person name="Freeling M."/>
            <person name="Gingle A.R."/>
            <person name="Hash C.T."/>
            <person name="Keller B."/>
            <person name="Klein P."/>
            <person name="Kresovich S."/>
            <person name="McCann M.C."/>
            <person name="Ming R."/>
            <person name="Peterson D.G."/>
            <person name="Mehboob-ur-Rahman"/>
            <person name="Ware D."/>
            <person name="Westhoff P."/>
            <person name="Mayer K.F."/>
            <person name="Messing J."/>
            <person name="Rokhsar D.S."/>
        </authorList>
    </citation>
    <scope>NUCLEOTIDE SEQUENCE [LARGE SCALE GENOMIC DNA]</scope>
    <source>
        <strain evidence="3">cv. BTx623</strain>
    </source>
</reference>
<protein>
    <submittedName>
        <fullName evidence="2">Uncharacterized protein</fullName>
    </submittedName>
</protein>
<dbReference type="EMBL" id="CM000766">
    <property type="protein sequence ID" value="OQU79950.1"/>
    <property type="molecule type" value="Genomic_DNA"/>
</dbReference>
<accession>A0A1Z5R889</accession>
<keyword evidence="3" id="KW-1185">Reference proteome</keyword>
<reference evidence="3" key="2">
    <citation type="journal article" date="2018" name="Plant J.">
        <title>The Sorghum bicolor reference genome: improved assembly, gene annotations, a transcriptome atlas, and signatures of genome organization.</title>
        <authorList>
            <person name="McCormick R.F."/>
            <person name="Truong S.K."/>
            <person name="Sreedasyam A."/>
            <person name="Jenkins J."/>
            <person name="Shu S."/>
            <person name="Sims D."/>
            <person name="Kennedy M."/>
            <person name="Amirebrahimi M."/>
            <person name="Weers B.D."/>
            <person name="McKinley B."/>
            <person name="Mattison A."/>
            <person name="Morishige D.T."/>
            <person name="Grimwood J."/>
            <person name="Schmutz J."/>
            <person name="Mullet J.E."/>
        </authorList>
    </citation>
    <scope>NUCLEOTIDE SEQUENCE [LARGE SCALE GENOMIC DNA]</scope>
    <source>
        <strain evidence="3">cv. BTx623</strain>
    </source>
</reference>
<dbReference type="Gramene" id="OQU79950">
    <property type="protein sequence ID" value="OQU79950"/>
    <property type="gene ID" value="SORBI_3007G050650"/>
</dbReference>
<organism evidence="2 3">
    <name type="scientific">Sorghum bicolor</name>
    <name type="common">Sorghum</name>
    <name type="synonym">Sorghum vulgare</name>
    <dbReference type="NCBI Taxonomy" id="4558"/>
    <lineage>
        <taxon>Eukaryota</taxon>
        <taxon>Viridiplantae</taxon>
        <taxon>Streptophyta</taxon>
        <taxon>Embryophyta</taxon>
        <taxon>Tracheophyta</taxon>
        <taxon>Spermatophyta</taxon>
        <taxon>Magnoliopsida</taxon>
        <taxon>Liliopsida</taxon>
        <taxon>Poales</taxon>
        <taxon>Poaceae</taxon>
        <taxon>PACMAD clade</taxon>
        <taxon>Panicoideae</taxon>
        <taxon>Andropogonodae</taxon>
        <taxon>Andropogoneae</taxon>
        <taxon>Sorghinae</taxon>
        <taxon>Sorghum</taxon>
    </lineage>
</organism>
<dbReference type="AlphaFoldDB" id="A0A1Z5R889"/>
<proteinExistence type="predicted"/>
<name>A0A1Z5R889_SORBI</name>
<evidence type="ECO:0000313" key="3">
    <source>
        <dbReference type="Proteomes" id="UP000000768"/>
    </source>
</evidence>
<gene>
    <name evidence="2" type="ORF">SORBI_3007G050650</name>
</gene>
<dbReference type="Proteomes" id="UP000000768">
    <property type="component" value="Chromosome 7"/>
</dbReference>
<sequence>MDAPKLPYMKARIRCNPKKTVEPSRRIQHPLSRGYNWNTPNTTTSPPFCFFFNLPFRFSTNILLLYPGPKLGHTLSPPKRTTGSGAKRKHTHISGQTHSTRRFAVITRTFITNHQWSLPEFGGFQ</sequence>
<feature type="region of interest" description="Disordered" evidence="1">
    <location>
        <begin position="74"/>
        <end position="96"/>
    </location>
</feature>
<evidence type="ECO:0000313" key="2">
    <source>
        <dbReference type="EMBL" id="OQU79950.1"/>
    </source>
</evidence>
<evidence type="ECO:0000256" key="1">
    <source>
        <dbReference type="SAM" id="MobiDB-lite"/>
    </source>
</evidence>